<sequence length="97" mass="10849">MRTLTNVDVLILDDFCTISVDLRGQEDLTKIVIERDGRLPTIICSQSTAAYWVKVFPSRIGAESLVSRLNNGRRLKIGDFDMRKHLAKQAAAAQDSD</sequence>
<gene>
    <name evidence="1" type="ORF">SAMN05661109_02092</name>
</gene>
<protein>
    <submittedName>
        <fullName evidence="1">IstB-like ATP binding protein</fullName>
    </submittedName>
</protein>
<proteinExistence type="predicted"/>
<organism evidence="1 2">
    <name type="scientific">Corynebacterium cystitidis DSM 20524</name>
    <dbReference type="NCBI Taxonomy" id="1121357"/>
    <lineage>
        <taxon>Bacteria</taxon>
        <taxon>Bacillati</taxon>
        <taxon>Actinomycetota</taxon>
        <taxon>Actinomycetes</taxon>
        <taxon>Mycobacteriales</taxon>
        <taxon>Corynebacteriaceae</taxon>
        <taxon>Corynebacterium</taxon>
    </lineage>
</organism>
<evidence type="ECO:0000313" key="2">
    <source>
        <dbReference type="Proteomes" id="UP000198929"/>
    </source>
</evidence>
<keyword evidence="2" id="KW-1185">Reference proteome</keyword>
<dbReference type="STRING" id="1121357.SAMN05661109_02092"/>
<dbReference type="Proteomes" id="UP000198929">
    <property type="component" value="Unassembled WGS sequence"/>
</dbReference>
<dbReference type="GO" id="GO:0005524">
    <property type="term" value="F:ATP binding"/>
    <property type="evidence" value="ECO:0007669"/>
    <property type="project" value="InterPro"/>
</dbReference>
<evidence type="ECO:0000313" key="1">
    <source>
        <dbReference type="EMBL" id="SES17236.1"/>
    </source>
</evidence>
<reference evidence="2" key="1">
    <citation type="submission" date="2016-10" db="EMBL/GenBank/DDBJ databases">
        <authorList>
            <person name="Varghese N."/>
            <person name="Submissions S."/>
        </authorList>
    </citation>
    <scope>NUCLEOTIDE SEQUENCE [LARGE SCALE GENOMIC DNA]</scope>
    <source>
        <strain evidence="2">DSM 20524</strain>
    </source>
</reference>
<accession>A0A1H9V654</accession>
<dbReference type="AlphaFoldDB" id="A0A1H9V654"/>
<name>A0A1H9V654_9CORY</name>
<dbReference type="EMBL" id="FOGQ01000010">
    <property type="protein sequence ID" value="SES17236.1"/>
    <property type="molecule type" value="Genomic_DNA"/>
</dbReference>
<dbReference type="InterPro" id="IPR027417">
    <property type="entry name" value="P-loop_NTPase"/>
</dbReference>
<dbReference type="Gene3D" id="3.40.50.300">
    <property type="entry name" value="P-loop containing nucleotide triphosphate hydrolases"/>
    <property type="match status" value="1"/>
</dbReference>